<evidence type="ECO:0000256" key="6">
    <source>
        <dbReference type="ARBA" id="ARBA00022989"/>
    </source>
</evidence>
<keyword evidence="4" id="KW-1003">Cell membrane</keyword>
<dbReference type="InterPro" id="IPR002549">
    <property type="entry name" value="AI-2E-like"/>
</dbReference>
<feature type="transmembrane region" description="Helical" evidence="9">
    <location>
        <begin position="61"/>
        <end position="79"/>
    </location>
</feature>
<feature type="transmembrane region" description="Helical" evidence="9">
    <location>
        <begin position="203"/>
        <end position="222"/>
    </location>
</feature>
<keyword evidence="7 9" id="KW-0472">Membrane</keyword>
<dbReference type="PANTHER" id="PTHR21716:SF53">
    <property type="entry name" value="PERMEASE PERM-RELATED"/>
    <property type="match status" value="1"/>
</dbReference>
<feature type="compositionally biased region" description="Acidic residues" evidence="8">
    <location>
        <begin position="429"/>
        <end position="438"/>
    </location>
</feature>
<feature type="region of interest" description="Disordered" evidence="8">
    <location>
        <begin position="415"/>
        <end position="438"/>
    </location>
</feature>
<feature type="transmembrane region" description="Helical" evidence="9">
    <location>
        <begin position="287"/>
        <end position="315"/>
    </location>
</feature>
<feature type="transmembrane region" description="Helical" evidence="9">
    <location>
        <begin position="256"/>
        <end position="281"/>
    </location>
</feature>
<evidence type="ECO:0000256" key="5">
    <source>
        <dbReference type="ARBA" id="ARBA00022692"/>
    </source>
</evidence>
<reference evidence="10 11" key="1">
    <citation type="submission" date="2023-07" db="EMBL/GenBank/DDBJ databases">
        <title>Sequencing the genomes of 1000 actinobacteria strains.</title>
        <authorList>
            <person name="Klenk H.-P."/>
        </authorList>
    </citation>
    <scope>NUCLEOTIDE SEQUENCE [LARGE SCALE GENOMIC DNA]</scope>
    <source>
        <strain evidence="10 11">DSM 20167</strain>
    </source>
</reference>
<dbReference type="Proteomes" id="UP001183817">
    <property type="component" value="Unassembled WGS sequence"/>
</dbReference>
<keyword evidence="11" id="KW-1185">Reference proteome</keyword>
<feature type="transmembrane region" description="Helical" evidence="9">
    <location>
        <begin position="85"/>
        <end position="106"/>
    </location>
</feature>
<organism evidence="10 11">
    <name type="scientific">Paeniglutamicibacter sulfureus</name>
    <dbReference type="NCBI Taxonomy" id="43666"/>
    <lineage>
        <taxon>Bacteria</taxon>
        <taxon>Bacillati</taxon>
        <taxon>Actinomycetota</taxon>
        <taxon>Actinomycetes</taxon>
        <taxon>Micrococcales</taxon>
        <taxon>Micrococcaceae</taxon>
        <taxon>Paeniglutamicibacter</taxon>
    </lineage>
</organism>
<accession>A0ABU2BJP2</accession>
<evidence type="ECO:0000256" key="2">
    <source>
        <dbReference type="ARBA" id="ARBA00009773"/>
    </source>
</evidence>
<protein>
    <submittedName>
        <fullName evidence="10">PurR-regulated permease PerM</fullName>
    </submittedName>
</protein>
<dbReference type="Pfam" id="PF01594">
    <property type="entry name" value="AI-2E_transport"/>
    <property type="match status" value="1"/>
</dbReference>
<sequence length="438" mass="45822">MKLSRALKRLADATEAVQQSAQATRHRLAADPVVDEASALSYAEHAHADDLPYGVRIAASWSWRLIVIVIAVGIAVWLLSHVSLLLIPLMIAALLAGLLSPVVNFLNRTLRFPKGLSVGVTMIAFLGLVVGGLSIVGRRLATGFASLWSQALTGIGQIQHWLSTGPLALSNQDVDQLVQDALNELRSNSSSILSGALSWGTTVGHLITGVLLVLFSLIFLLLDGQRIGRFFVNILPRRARAAAHGAGRRGWASMVVYVRVQLFVAFIDAVGIGVGALILGVPLALPLGVLVFIGSFIPVVGALVTGAVAVLLALVANGPVNALIMLLVVLFVQQAESHILQPLIMGKAVSLHPLAVVMAVAGGSIVAGIAGALFAVPVLAVANTVVKYIANRGWEHENPFGPQTAAMAAVGESRITKPVRTTEPAPADLDGEEPDPGS</sequence>
<comment type="caution">
    <text evidence="10">The sequence shown here is derived from an EMBL/GenBank/DDBJ whole genome shotgun (WGS) entry which is preliminary data.</text>
</comment>
<dbReference type="PANTHER" id="PTHR21716">
    <property type="entry name" value="TRANSMEMBRANE PROTEIN"/>
    <property type="match status" value="1"/>
</dbReference>
<evidence type="ECO:0000313" key="10">
    <source>
        <dbReference type="EMBL" id="MDR7357559.1"/>
    </source>
</evidence>
<evidence type="ECO:0000256" key="8">
    <source>
        <dbReference type="SAM" id="MobiDB-lite"/>
    </source>
</evidence>
<comment type="subcellular location">
    <subcellularLocation>
        <location evidence="1">Cell membrane</location>
        <topology evidence="1">Multi-pass membrane protein</topology>
    </subcellularLocation>
</comment>
<feature type="transmembrane region" description="Helical" evidence="9">
    <location>
        <begin position="118"/>
        <end position="137"/>
    </location>
</feature>
<evidence type="ECO:0000256" key="7">
    <source>
        <dbReference type="ARBA" id="ARBA00023136"/>
    </source>
</evidence>
<proteinExistence type="inferred from homology"/>
<keyword evidence="6 9" id="KW-1133">Transmembrane helix</keyword>
<comment type="similarity">
    <text evidence="2">Belongs to the autoinducer-2 exporter (AI-2E) (TC 2.A.86) family.</text>
</comment>
<evidence type="ECO:0000313" key="11">
    <source>
        <dbReference type="Proteomes" id="UP001183817"/>
    </source>
</evidence>
<feature type="transmembrane region" description="Helical" evidence="9">
    <location>
        <begin position="356"/>
        <end position="382"/>
    </location>
</feature>
<name>A0ABU2BJP2_9MICC</name>
<keyword evidence="3" id="KW-0813">Transport</keyword>
<keyword evidence="5 9" id="KW-0812">Transmembrane</keyword>
<dbReference type="RefSeq" id="WP_310289103.1">
    <property type="nucleotide sequence ID" value="NZ_BAAAWO010000001.1"/>
</dbReference>
<gene>
    <name evidence="10" type="ORF">J2S64_001250</name>
</gene>
<evidence type="ECO:0000256" key="9">
    <source>
        <dbReference type="SAM" id="Phobius"/>
    </source>
</evidence>
<evidence type="ECO:0000256" key="4">
    <source>
        <dbReference type="ARBA" id="ARBA00022475"/>
    </source>
</evidence>
<dbReference type="EMBL" id="JAVDYI010000001">
    <property type="protein sequence ID" value="MDR7357559.1"/>
    <property type="molecule type" value="Genomic_DNA"/>
</dbReference>
<feature type="transmembrane region" description="Helical" evidence="9">
    <location>
        <begin position="322"/>
        <end position="344"/>
    </location>
</feature>
<evidence type="ECO:0000256" key="3">
    <source>
        <dbReference type="ARBA" id="ARBA00022448"/>
    </source>
</evidence>
<evidence type="ECO:0000256" key="1">
    <source>
        <dbReference type="ARBA" id="ARBA00004651"/>
    </source>
</evidence>